<dbReference type="AlphaFoldDB" id="A0AAD4MNA9"/>
<accession>A0AAD4MNA9</accession>
<dbReference type="PROSITE" id="PS50181">
    <property type="entry name" value="FBOX"/>
    <property type="match status" value="1"/>
</dbReference>
<comment type="caution">
    <text evidence="2">The sequence shown here is derived from an EMBL/GenBank/DDBJ whole genome shotgun (WGS) entry which is preliminary data.</text>
</comment>
<gene>
    <name evidence="2" type="ORF">DdX_17273</name>
</gene>
<reference evidence="2" key="1">
    <citation type="submission" date="2022-01" db="EMBL/GenBank/DDBJ databases">
        <title>Genome Sequence Resource for Two Populations of Ditylenchus destructor, the Migratory Endoparasitic Phytonematode.</title>
        <authorList>
            <person name="Zhang H."/>
            <person name="Lin R."/>
            <person name="Xie B."/>
        </authorList>
    </citation>
    <scope>NUCLEOTIDE SEQUENCE</scope>
    <source>
        <strain evidence="2">BazhouSP</strain>
    </source>
</reference>
<proteinExistence type="predicted"/>
<protein>
    <recommendedName>
        <fullName evidence="1">F-box domain-containing protein</fullName>
    </recommendedName>
</protein>
<evidence type="ECO:0000313" key="2">
    <source>
        <dbReference type="EMBL" id="KAI1699520.1"/>
    </source>
</evidence>
<dbReference type="InterPro" id="IPR001810">
    <property type="entry name" value="F-box_dom"/>
</dbReference>
<feature type="domain" description="F-box" evidence="1">
    <location>
        <begin position="1"/>
        <end position="49"/>
    </location>
</feature>
<name>A0AAD4MNA9_9BILA</name>
<keyword evidence="3" id="KW-1185">Reference proteome</keyword>
<evidence type="ECO:0000259" key="1">
    <source>
        <dbReference type="PROSITE" id="PS50181"/>
    </source>
</evidence>
<evidence type="ECO:0000313" key="3">
    <source>
        <dbReference type="Proteomes" id="UP001201812"/>
    </source>
</evidence>
<dbReference type="EMBL" id="JAKKPZ010000176">
    <property type="protein sequence ID" value="KAI1699520.1"/>
    <property type="molecule type" value="Genomic_DNA"/>
</dbReference>
<sequence>MSSLPNEIFSDMTKFLPNDNITDLMLMSRNFNALVTPRLKKIDEEMATMNQSIGSFMPSPAPENDHEWIPQLNLKRFEPIGSKAKKRVKEVLENEKNLNENHVFDGMIDRLKEGMSLDRFDNISFLRILGALISTPKFRQEYNIPFELAYYFSLTLTLILDSRYDEFHDDVHRIWAFYSETPI</sequence>
<dbReference type="Proteomes" id="UP001201812">
    <property type="component" value="Unassembled WGS sequence"/>
</dbReference>
<organism evidence="2 3">
    <name type="scientific">Ditylenchus destructor</name>
    <dbReference type="NCBI Taxonomy" id="166010"/>
    <lineage>
        <taxon>Eukaryota</taxon>
        <taxon>Metazoa</taxon>
        <taxon>Ecdysozoa</taxon>
        <taxon>Nematoda</taxon>
        <taxon>Chromadorea</taxon>
        <taxon>Rhabditida</taxon>
        <taxon>Tylenchina</taxon>
        <taxon>Tylenchomorpha</taxon>
        <taxon>Sphaerularioidea</taxon>
        <taxon>Anguinidae</taxon>
        <taxon>Anguininae</taxon>
        <taxon>Ditylenchus</taxon>
    </lineage>
</organism>